<reference evidence="3 4" key="1">
    <citation type="journal article" date="2024" name="Science">
        <title>Giant polyketide synthase enzymes in the biosynthesis of giant marine polyether toxins.</title>
        <authorList>
            <person name="Fallon T.R."/>
            <person name="Shende V.V."/>
            <person name="Wierzbicki I.H."/>
            <person name="Pendleton A.L."/>
            <person name="Watervoot N.F."/>
            <person name="Auber R.P."/>
            <person name="Gonzalez D.J."/>
            <person name="Wisecaver J.H."/>
            <person name="Moore B.S."/>
        </authorList>
    </citation>
    <scope>NUCLEOTIDE SEQUENCE [LARGE SCALE GENOMIC DNA]</scope>
    <source>
        <strain evidence="3 4">12B1</strain>
    </source>
</reference>
<feature type="compositionally biased region" description="Low complexity" evidence="1">
    <location>
        <begin position="883"/>
        <end position="899"/>
    </location>
</feature>
<organism evidence="3 4">
    <name type="scientific">Prymnesium parvum</name>
    <name type="common">Toxic golden alga</name>
    <dbReference type="NCBI Taxonomy" id="97485"/>
    <lineage>
        <taxon>Eukaryota</taxon>
        <taxon>Haptista</taxon>
        <taxon>Haptophyta</taxon>
        <taxon>Prymnesiophyceae</taxon>
        <taxon>Prymnesiales</taxon>
        <taxon>Prymnesiaceae</taxon>
        <taxon>Prymnesium</taxon>
    </lineage>
</organism>
<feature type="compositionally biased region" description="Basic and acidic residues" evidence="1">
    <location>
        <begin position="901"/>
        <end position="911"/>
    </location>
</feature>
<feature type="compositionally biased region" description="Low complexity" evidence="1">
    <location>
        <begin position="553"/>
        <end position="571"/>
    </location>
</feature>
<dbReference type="SUPFAM" id="SSF47323">
    <property type="entry name" value="Anticodon-binding domain of a subclass of class I aminoacyl-tRNA synthetases"/>
    <property type="match status" value="4"/>
</dbReference>
<dbReference type="Gene3D" id="1.20.120.1910">
    <property type="entry name" value="Cysteine-tRNA ligase, C-terminal anti-codon recognition domain"/>
    <property type="match status" value="4"/>
</dbReference>
<feature type="compositionally biased region" description="Low complexity" evidence="1">
    <location>
        <begin position="532"/>
        <end position="545"/>
    </location>
</feature>
<dbReference type="InterPro" id="IPR009060">
    <property type="entry name" value="UBA-like_sf"/>
</dbReference>
<sequence length="961" mass="104820">MSRSTRANRRGTRSGGADSGVAAGAGGPADTATVLEAVRANPDLRTAHVIVRDLILKGIEGVALPNLRRQMTQTLDDMLAGKLGFKALQGTALEPLGVLSADSDGIVLPEGAWQQERLLGCLAEVASNNEPSRDIPPPVDVSDALLAEMTDAMDPALLRQTLEALHGYIESSSPMSAVVRVLVQLAQMEGPLRLLGPPTPCDLQTFAQHLAALANQLNTLHDPKMLGEHLQSRHFKRAKYELFALQHMQLLVWLQRVQQGLNQGVGKQGPELTSFVNSIGHAARVLLFQPLLLHTLQIMQTVTNLPSEEVPGSMQQAMLYPSESATDEDRVEWLQLNLLLQFQSVYRDALCNPSLYQPTYSSGEANLFSGFLRLEDIYTHLIGRFPACCPLSDQEQAVLTQMCTKLNRYFNDGKQIKQVLESQPQHGKQLLVNGQLASSVQYAVRDWILPFMMAFTDLLKVLWTLWAQLKRKQQQSEAQLKAVEHIARLVGACIVGQLAEEEAALRAHQAAIRPAEPKEPPPPASLPPAPPRGAAAAPNGLPAPAESGSGGWASVVRRPPVEPPAGGAALPAPKPAPPPPSAAAKPRSVSGGATDEAVRELVCKRESARFARDFDAADKLREQLSRWGITLDDQNKLWRAADGRSGPITAVNISELHAQKAAKSGAAHLPDEEIDRLVKEREQARFTSDYKTADRLRDQLEKHGVHLDTKENKWQAADGRSGPIGPVNISAAHAQKAARAGAPKLPVEEIEKILVQREQARARRDYKTADVLREQLEKHGVYLDANKWHSPDGRSGAIVMSSFSDEDVGKILASRQAARLRHDYKTADRLRDQLNEQCVSVDDKKNRWDASDGRSGNIEPFTCVPPPVPDLSAFAEKEEIESAAEARPAPSPRSDAAAAKGESKRILPEKARRELAKRLREATGASARLCEKALQAHADDMDRAAEWLLSQADNKAETNGN</sequence>
<feature type="compositionally biased region" description="Basic residues" evidence="1">
    <location>
        <begin position="1"/>
        <end position="12"/>
    </location>
</feature>
<dbReference type="GO" id="GO:0006418">
    <property type="term" value="P:tRNA aminoacylation for protein translation"/>
    <property type="evidence" value="ECO:0007669"/>
    <property type="project" value="InterPro"/>
</dbReference>
<accession>A0AB34IW13</accession>
<evidence type="ECO:0000313" key="4">
    <source>
        <dbReference type="Proteomes" id="UP001515480"/>
    </source>
</evidence>
<feature type="region of interest" description="Disordered" evidence="1">
    <location>
        <begin position="513"/>
        <end position="593"/>
    </location>
</feature>
<feature type="compositionally biased region" description="Basic and acidic residues" evidence="1">
    <location>
        <begin position="843"/>
        <end position="852"/>
    </location>
</feature>
<dbReference type="GO" id="GO:0005524">
    <property type="term" value="F:ATP binding"/>
    <property type="evidence" value="ECO:0007669"/>
    <property type="project" value="InterPro"/>
</dbReference>
<dbReference type="AlphaFoldDB" id="A0AB34IW13"/>
<feature type="region of interest" description="Disordered" evidence="1">
    <location>
        <begin position="1"/>
        <end position="27"/>
    </location>
</feature>
<dbReference type="GO" id="GO:0004812">
    <property type="term" value="F:aminoacyl-tRNA ligase activity"/>
    <property type="evidence" value="ECO:0007669"/>
    <property type="project" value="InterPro"/>
</dbReference>
<dbReference type="EMBL" id="JBGBPQ010000017">
    <property type="protein sequence ID" value="KAL1507809.1"/>
    <property type="molecule type" value="Genomic_DNA"/>
</dbReference>
<evidence type="ECO:0000256" key="1">
    <source>
        <dbReference type="SAM" id="MobiDB-lite"/>
    </source>
</evidence>
<feature type="compositionally biased region" description="Gly residues" evidence="1">
    <location>
        <begin position="13"/>
        <end position="27"/>
    </location>
</feature>
<dbReference type="SUPFAM" id="SSF46934">
    <property type="entry name" value="UBA-like"/>
    <property type="match status" value="1"/>
</dbReference>
<proteinExistence type="predicted"/>
<dbReference type="InterPro" id="IPR009080">
    <property type="entry name" value="tRNAsynth_Ia_anticodon-bd"/>
</dbReference>
<dbReference type="Proteomes" id="UP001515480">
    <property type="component" value="Unassembled WGS sequence"/>
</dbReference>
<dbReference type="Pfam" id="PF23493">
    <property type="entry name" value="CysS_C"/>
    <property type="match status" value="2"/>
</dbReference>
<comment type="caution">
    <text evidence="3">The sequence shown here is derived from an EMBL/GenBank/DDBJ whole genome shotgun (WGS) entry which is preliminary data.</text>
</comment>
<evidence type="ECO:0000259" key="2">
    <source>
        <dbReference type="Pfam" id="PF23493"/>
    </source>
</evidence>
<dbReference type="Gene3D" id="1.10.8.10">
    <property type="entry name" value="DNA helicase RuvA subunit, C-terminal domain"/>
    <property type="match status" value="1"/>
</dbReference>
<feature type="compositionally biased region" description="Pro residues" evidence="1">
    <location>
        <begin position="572"/>
        <end position="581"/>
    </location>
</feature>
<name>A0AB34IW13_PRYPA</name>
<evidence type="ECO:0000313" key="3">
    <source>
        <dbReference type="EMBL" id="KAL1507809.1"/>
    </source>
</evidence>
<gene>
    <name evidence="3" type="ORF">AB1Y20_007417</name>
</gene>
<feature type="region of interest" description="Disordered" evidence="1">
    <location>
        <begin position="843"/>
        <end position="911"/>
    </location>
</feature>
<dbReference type="InterPro" id="IPR056411">
    <property type="entry name" value="CysS_C"/>
</dbReference>
<feature type="domain" description="Cysteinyl-tRNA ligase anticodon binding" evidence="2">
    <location>
        <begin position="748"/>
        <end position="781"/>
    </location>
</feature>
<protein>
    <recommendedName>
        <fullName evidence="2">Cysteinyl-tRNA ligase anticodon binding domain-containing protein</fullName>
    </recommendedName>
</protein>
<keyword evidence="4" id="KW-1185">Reference proteome</keyword>
<feature type="compositionally biased region" description="Pro residues" evidence="1">
    <location>
        <begin position="520"/>
        <end position="531"/>
    </location>
</feature>
<feature type="domain" description="Cysteinyl-tRNA ligase anticodon binding" evidence="2">
    <location>
        <begin position="671"/>
        <end position="705"/>
    </location>
</feature>